<dbReference type="InterPro" id="IPR001678">
    <property type="entry name" value="MeTrfase_RsmB-F_NOP2_dom"/>
</dbReference>
<feature type="binding site" evidence="5">
    <location>
        <position position="255"/>
    </location>
    <ligand>
        <name>S-adenosyl-L-methionine</name>
        <dbReference type="ChEBI" id="CHEBI:59789"/>
    </ligand>
</feature>
<evidence type="ECO:0000256" key="4">
    <source>
        <dbReference type="ARBA" id="ARBA00022884"/>
    </source>
</evidence>
<keyword evidence="9" id="KW-1185">Reference proteome</keyword>
<dbReference type="InterPro" id="IPR048889">
    <property type="entry name" value="NSUN5_RCM1_N"/>
</dbReference>
<dbReference type="SMR" id="A0A665UBF5"/>
<dbReference type="SUPFAM" id="SSF53335">
    <property type="entry name" value="S-adenosyl-L-methionine-dependent methyltransferases"/>
    <property type="match status" value="1"/>
</dbReference>
<feature type="active site" description="Nucleophile" evidence="5">
    <location>
        <position position="356"/>
    </location>
</feature>
<dbReference type="InParanoid" id="A0A665UBF5"/>
<evidence type="ECO:0000256" key="5">
    <source>
        <dbReference type="PROSITE-ProRule" id="PRU01023"/>
    </source>
</evidence>
<dbReference type="PANTHER" id="PTHR22807">
    <property type="entry name" value="NOP2 YEAST -RELATED NOL1/NOP2/FMU SUN DOMAIN-CONTAINING"/>
    <property type="match status" value="1"/>
</dbReference>
<dbReference type="Proteomes" id="UP000472264">
    <property type="component" value="Chromosome 7"/>
</dbReference>
<evidence type="ECO:0000313" key="9">
    <source>
        <dbReference type="Proteomes" id="UP000472264"/>
    </source>
</evidence>
<dbReference type="OMA" id="SFKSRIY"/>
<feature type="compositionally biased region" description="Basic residues" evidence="6">
    <location>
        <begin position="475"/>
        <end position="492"/>
    </location>
</feature>
<dbReference type="Pfam" id="PF01189">
    <property type="entry name" value="Methyltr_RsmB-F"/>
    <property type="match status" value="1"/>
</dbReference>
<feature type="compositionally biased region" description="Basic and acidic residues" evidence="6">
    <location>
        <begin position="447"/>
        <end position="461"/>
    </location>
</feature>
<dbReference type="CDD" id="cd02440">
    <property type="entry name" value="AdoMet_MTases"/>
    <property type="match status" value="1"/>
</dbReference>
<sequence>MALYAKAAEILEKAERKQGALKTLVYDSKFPNIKQLFALVCETQKFSSILQELIESTKLLKQTKLKMPLAKVLVYDLVLGQGLKCGGSWKTTMMKHRSRLQAELARMKIKQKVSRNEDLLPAGLQRSTEDQLPRYVRVNTLKTSVEDAVDYLKRDGFAYQGQASRLEDLTLKAKSFLRDQHLPELLVFSPKMDFHDHFLYKAGHIILQDKASCLPAYLLNPPPGSHVIDACAAPGNKTSHLAAVMRNTGKLSAFDLDAKRLATMSTLLLRAGVTCTQLANQDFLKVDPDSPQYKDVEYILLDPSCSGSGMVCLRDNTSSDQEKDEARLASLASFQLRCLNHGLRFPRLKRLVYSTCSIHSQENEEVVTACLQQNPGFRLVPLLAQWPERGMEPLTQCLRASTTKTRTHGFFVALLEKHSETGKINLIQAAQTSDPEVACCTPPSCESKPEPSETADKHKPAADLVCSTHAESTPAKKKRKRKKKKKATAGPQ</sequence>
<feature type="region of interest" description="Disordered" evidence="6">
    <location>
        <begin position="441"/>
        <end position="492"/>
    </location>
</feature>
<name>A0A665UBF5_ECHNA</name>
<feature type="binding site" evidence="5">
    <location>
        <position position="282"/>
    </location>
    <ligand>
        <name>S-adenosyl-L-methionine</name>
        <dbReference type="ChEBI" id="CHEBI:59789"/>
    </ligand>
</feature>
<dbReference type="GO" id="GO:0008173">
    <property type="term" value="F:RNA methyltransferase activity"/>
    <property type="evidence" value="ECO:0007669"/>
    <property type="project" value="InterPro"/>
</dbReference>
<keyword evidence="1 5" id="KW-0489">Methyltransferase</keyword>
<evidence type="ECO:0000256" key="3">
    <source>
        <dbReference type="ARBA" id="ARBA00022691"/>
    </source>
</evidence>
<gene>
    <name evidence="8" type="primary">nsun5</name>
</gene>
<comment type="similarity">
    <text evidence="5">Belongs to the class I-like SAM-binding methyltransferase superfamily. RsmB/NOP family.</text>
</comment>
<organism evidence="8 9">
    <name type="scientific">Echeneis naucrates</name>
    <name type="common">Live sharksucker</name>
    <dbReference type="NCBI Taxonomy" id="173247"/>
    <lineage>
        <taxon>Eukaryota</taxon>
        <taxon>Metazoa</taxon>
        <taxon>Chordata</taxon>
        <taxon>Craniata</taxon>
        <taxon>Vertebrata</taxon>
        <taxon>Euteleostomi</taxon>
        <taxon>Actinopterygii</taxon>
        <taxon>Neopterygii</taxon>
        <taxon>Teleostei</taxon>
        <taxon>Neoteleostei</taxon>
        <taxon>Acanthomorphata</taxon>
        <taxon>Carangaria</taxon>
        <taxon>Carangiformes</taxon>
        <taxon>Echeneidae</taxon>
        <taxon>Echeneis</taxon>
    </lineage>
</organism>
<feature type="binding site" evidence="5">
    <location>
        <begin position="231"/>
        <end position="237"/>
    </location>
    <ligand>
        <name>S-adenosyl-L-methionine</name>
        <dbReference type="ChEBI" id="CHEBI:59789"/>
    </ligand>
</feature>
<evidence type="ECO:0000256" key="1">
    <source>
        <dbReference type="ARBA" id="ARBA00022603"/>
    </source>
</evidence>
<evidence type="ECO:0000256" key="6">
    <source>
        <dbReference type="SAM" id="MobiDB-lite"/>
    </source>
</evidence>
<dbReference type="FunFam" id="3.30.70.1170:FF:000004">
    <property type="entry name" value="probable 28S rRNA (Cytosine-C(5))-methyltransferase isoform X2"/>
    <property type="match status" value="1"/>
</dbReference>
<evidence type="ECO:0000313" key="8">
    <source>
        <dbReference type="Ensembl" id="ENSENLP00000016777.1"/>
    </source>
</evidence>
<dbReference type="Pfam" id="PF21148">
    <property type="entry name" value="NSUN5_fdxn-like"/>
    <property type="match status" value="1"/>
</dbReference>
<dbReference type="InterPro" id="IPR023267">
    <property type="entry name" value="RCMT"/>
</dbReference>
<reference evidence="8" key="3">
    <citation type="submission" date="2025-09" db="UniProtKB">
        <authorList>
            <consortium name="Ensembl"/>
        </authorList>
    </citation>
    <scope>IDENTIFICATION</scope>
</reference>
<protein>
    <recommendedName>
        <fullName evidence="7">SAM-dependent MTase RsmB/NOP-type domain-containing protein</fullName>
    </recommendedName>
</protein>
<keyword evidence="4 5" id="KW-0694">RNA-binding</keyword>
<accession>A0A665UBF5</accession>
<reference evidence="8" key="1">
    <citation type="submission" date="2021-04" db="EMBL/GenBank/DDBJ databases">
        <authorList>
            <consortium name="Wellcome Sanger Institute Data Sharing"/>
        </authorList>
    </citation>
    <scope>NUCLEOTIDE SEQUENCE [LARGE SCALE GENOMIC DNA]</scope>
</reference>
<dbReference type="PRINTS" id="PR02008">
    <property type="entry name" value="RCMTFAMILY"/>
</dbReference>
<dbReference type="GO" id="GO:0003723">
    <property type="term" value="F:RNA binding"/>
    <property type="evidence" value="ECO:0007669"/>
    <property type="project" value="UniProtKB-UniRule"/>
</dbReference>
<dbReference type="Gene3D" id="3.30.70.1170">
    <property type="entry name" value="Sun protein, domain 3"/>
    <property type="match status" value="1"/>
</dbReference>
<dbReference type="AlphaFoldDB" id="A0A665UBF5"/>
<keyword evidence="3 5" id="KW-0949">S-adenosyl-L-methionine</keyword>
<dbReference type="GeneID" id="115045930"/>
<dbReference type="InterPro" id="IPR029063">
    <property type="entry name" value="SAM-dependent_MTases_sf"/>
</dbReference>
<keyword evidence="2 5" id="KW-0808">Transferase</keyword>
<evidence type="ECO:0000259" key="7">
    <source>
        <dbReference type="PROSITE" id="PS51686"/>
    </source>
</evidence>
<dbReference type="CTD" id="55695"/>
<feature type="binding site" evidence="5">
    <location>
        <position position="302"/>
    </location>
    <ligand>
        <name>S-adenosyl-L-methionine</name>
        <dbReference type="ChEBI" id="CHEBI:59789"/>
    </ligand>
</feature>
<dbReference type="Ensembl" id="ENSENLT00000017395.1">
    <property type="protein sequence ID" value="ENSENLP00000016777.1"/>
    <property type="gene ID" value="ENSENLG00000007729.1"/>
</dbReference>
<dbReference type="RefSeq" id="XP_029361778.1">
    <property type="nucleotide sequence ID" value="XM_029505918.1"/>
</dbReference>
<dbReference type="Gene3D" id="3.40.50.150">
    <property type="entry name" value="Vaccinia Virus protein VP39"/>
    <property type="match status" value="1"/>
</dbReference>
<evidence type="ECO:0000256" key="2">
    <source>
        <dbReference type="ARBA" id="ARBA00022679"/>
    </source>
</evidence>
<dbReference type="OrthoDB" id="435282at2759"/>
<dbReference type="GO" id="GO:0070475">
    <property type="term" value="P:rRNA base methylation"/>
    <property type="evidence" value="ECO:0007669"/>
    <property type="project" value="TreeGrafter"/>
</dbReference>
<dbReference type="Pfam" id="PF21153">
    <property type="entry name" value="NSUN5_N"/>
    <property type="match status" value="1"/>
</dbReference>
<reference evidence="8" key="2">
    <citation type="submission" date="2025-08" db="UniProtKB">
        <authorList>
            <consortium name="Ensembl"/>
        </authorList>
    </citation>
    <scope>IDENTIFICATION</scope>
</reference>
<dbReference type="PROSITE" id="PS51686">
    <property type="entry name" value="SAM_MT_RSMB_NOP"/>
    <property type="match status" value="1"/>
</dbReference>
<dbReference type="InterPro" id="IPR049561">
    <property type="entry name" value="NSUN5_7_fdxn-like"/>
</dbReference>
<proteinExistence type="inferred from homology"/>
<dbReference type="GO" id="GO:0005730">
    <property type="term" value="C:nucleolus"/>
    <property type="evidence" value="ECO:0007669"/>
    <property type="project" value="TreeGrafter"/>
</dbReference>
<dbReference type="PANTHER" id="PTHR22807:SF4">
    <property type="entry name" value="28S RRNA (CYTOSINE-C(5))-METHYLTRANSFERASE"/>
    <property type="match status" value="1"/>
</dbReference>
<feature type="domain" description="SAM-dependent MTase RsmB/NOP-type" evidence="7">
    <location>
        <begin position="124"/>
        <end position="418"/>
    </location>
</feature>
<dbReference type="InterPro" id="IPR049560">
    <property type="entry name" value="MeTrfase_RsmB-F_NOP2_cat"/>
</dbReference>